<organism evidence="1 2">
    <name type="scientific">Nostoc flagelliforme FACHB-838</name>
    <dbReference type="NCBI Taxonomy" id="2692904"/>
    <lineage>
        <taxon>Bacteria</taxon>
        <taxon>Bacillati</taxon>
        <taxon>Cyanobacteriota</taxon>
        <taxon>Cyanophyceae</taxon>
        <taxon>Nostocales</taxon>
        <taxon>Nostocaceae</taxon>
        <taxon>Nostoc</taxon>
    </lineage>
</organism>
<proteinExistence type="predicted"/>
<accession>A0ABR8DL81</accession>
<protein>
    <submittedName>
        <fullName evidence="1">Uncharacterized protein</fullName>
    </submittedName>
</protein>
<gene>
    <name evidence="1" type="ORF">H6G97_09420</name>
</gene>
<evidence type="ECO:0000313" key="2">
    <source>
        <dbReference type="Proteomes" id="UP000623440"/>
    </source>
</evidence>
<dbReference type="Proteomes" id="UP000623440">
    <property type="component" value="Unassembled WGS sequence"/>
</dbReference>
<name>A0ABR8DL81_9NOSO</name>
<keyword evidence="2" id="KW-1185">Reference proteome</keyword>
<reference evidence="1 2" key="1">
    <citation type="journal article" date="2020" name="ISME J.">
        <title>Comparative genomics reveals insights into cyanobacterial evolution and habitat adaptation.</title>
        <authorList>
            <person name="Chen M.Y."/>
            <person name="Teng W.K."/>
            <person name="Zhao L."/>
            <person name="Hu C.X."/>
            <person name="Zhou Y.K."/>
            <person name="Han B.P."/>
            <person name="Song L.R."/>
            <person name="Shu W.S."/>
        </authorList>
    </citation>
    <scope>NUCLEOTIDE SEQUENCE [LARGE SCALE GENOMIC DNA]</scope>
    <source>
        <strain evidence="1 2">FACHB-838</strain>
    </source>
</reference>
<dbReference type="RefSeq" id="WP_190940343.1">
    <property type="nucleotide sequence ID" value="NZ_JACJSI010000012.1"/>
</dbReference>
<evidence type="ECO:0000313" key="1">
    <source>
        <dbReference type="EMBL" id="MBD2529773.1"/>
    </source>
</evidence>
<sequence>MVLILSSYYQYFAYICDRTSWLLHLPQVDQRRSYQGIIMYYVKQVARPPAWALP</sequence>
<dbReference type="EMBL" id="JACJSI010000012">
    <property type="protein sequence ID" value="MBD2529773.1"/>
    <property type="molecule type" value="Genomic_DNA"/>
</dbReference>
<comment type="caution">
    <text evidence="1">The sequence shown here is derived from an EMBL/GenBank/DDBJ whole genome shotgun (WGS) entry which is preliminary data.</text>
</comment>